<evidence type="ECO:0000313" key="1">
    <source>
        <dbReference type="EMBL" id="RBO98230.1"/>
    </source>
</evidence>
<accession>A0A366E772</accession>
<proteinExistence type="predicted"/>
<dbReference type="InterPro" id="IPR058600">
    <property type="entry name" value="YhjD-like"/>
</dbReference>
<protein>
    <submittedName>
        <fullName evidence="1">Uncharacterized protein</fullName>
    </submittedName>
</protein>
<dbReference type="AlphaFoldDB" id="A0A366E772"/>
<gene>
    <name evidence="1" type="ORF">DES48_10580</name>
</gene>
<dbReference type="Pfam" id="PF26325">
    <property type="entry name" value="YhjD"/>
    <property type="match status" value="1"/>
</dbReference>
<name>A0A366E772_9BACI</name>
<dbReference type="RefSeq" id="WP_079709130.1">
    <property type="nucleotide sequence ID" value="NZ_BAABQN010000005.1"/>
</dbReference>
<reference evidence="1 2" key="1">
    <citation type="submission" date="2018-06" db="EMBL/GenBank/DDBJ databases">
        <title>Genomic Encyclopedia of Type Strains, Phase IV (KMG-IV): sequencing the most valuable type-strain genomes for metagenomic binning, comparative biology and taxonomic classification.</title>
        <authorList>
            <person name="Goeker M."/>
        </authorList>
    </citation>
    <scope>NUCLEOTIDE SEQUENCE [LARGE SCALE GENOMIC DNA]</scope>
    <source>
        <strain evidence="1 2">DSM 15140</strain>
    </source>
</reference>
<dbReference type="EMBL" id="QNRI01000005">
    <property type="protein sequence ID" value="RBO98230.1"/>
    <property type="molecule type" value="Genomic_DNA"/>
</dbReference>
<dbReference type="Proteomes" id="UP000252254">
    <property type="component" value="Unassembled WGS sequence"/>
</dbReference>
<evidence type="ECO:0000313" key="2">
    <source>
        <dbReference type="Proteomes" id="UP000252254"/>
    </source>
</evidence>
<sequence>MHYLTDSEYQLGSRFLFLSMAIVVIERDLTFFESGKNIKIKEPYTELLRIMKSRAVAERQQLRKYMANEKLKVIQLEKTDTFSSYLYICHGKEEKRNYFNPAIRKKVEKIIRELMSKALATFEQPTVQ</sequence>
<keyword evidence="2" id="KW-1185">Reference proteome</keyword>
<comment type="caution">
    <text evidence="1">The sequence shown here is derived from an EMBL/GenBank/DDBJ whole genome shotgun (WGS) entry which is preliminary data.</text>
</comment>
<organism evidence="1 2">
    <name type="scientific">Paraliobacillus ryukyuensis</name>
    <dbReference type="NCBI Taxonomy" id="200904"/>
    <lineage>
        <taxon>Bacteria</taxon>
        <taxon>Bacillati</taxon>
        <taxon>Bacillota</taxon>
        <taxon>Bacilli</taxon>
        <taxon>Bacillales</taxon>
        <taxon>Bacillaceae</taxon>
        <taxon>Paraliobacillus</taxon>
    </lineage>
</organism>
<dbReference type="OrthoDB" id="2988956at2"/>